<sequence>MDESGGFGVGSGLVLGGGDELVVVLQNHLDRGGAQPVGDGQPNLLHFLLELFQIHRPTLVVVELVEYGVVQLRQLLWRGGHIDAEVGLNEPEGLEGFAELRSGEDAVAVGGVGGAQTGLSREEDEDGEREGGRDEKRDFF</sequence>
<keyword evidence="3" id="KW-1185">Reference proteome</keyword>
<evidence type="ECO:0000313" key="3">
    <source>
        <dbReference type="Proteomes" id="UP000290289"/>
    </source>
</evidence>
<name>A0A498J4P6_MALDO</name>
<evidence type="ECO:0000256" key="1">
    <source>
        <dbReference type="SAM" id="MobiDB-lite"/>
    </source>
</evidence>
<reference evidence="2 3" key="1">
    <citation type="submission" date="2018-10" db="EMBL/GenBank/DDBJ databases">
        <title>A high-quality apple genome assembly.</title>
        <authorList>
            <person name="Hu J."/>
        </authorList>
    </citation>
    <scope>NUCLEOTIDE SEQUENCE [LARGE SCALE GENOMIC DNA]</scope>
    <source>
        <strain evidence="3">cv. HFTH1</strain>
        <tissue evidence="2">Young leaf</tissue>
    </source>
</reference>
<organism evidence="2 3">
    <name type="scientific">Malus domestica</name>
    <name type="common">Apple</name>
    <name type="synonym">Pyrus malus</name>
    <dbReference type="NCBI Taxonomy" id="3750"/>
    <lineage>
        <taxon>Eukaryota</taxon>
        <taxon>Viridiplantae</taxon>
        <taxon>Streptophyta</taxon>
        <taxon>Embryophyta</taxon>
        <taxon>Tracheophyta</taxon>
        <taxon>Spermatophyta</taxon>
        <taxon>Magnoliopsida</taxon>
        <taxon>eudicotyledons</taxon>
        <taxon>Gunneridae</taxon>
        <taxon>Pentapetalae</taxon>
        <taxon>rosids</taxon>
        <taxon>fabids</taxon>
        <taxon>Rosales</taxon>
        <taxon>Rosaceae</taxon>
        <taxon>Amygdaloideae</taxon>
        <taxon>Maleae</taxon>
        <taxon>Malus</taxon>
    </lineage>
</organism>
<comment type="caution">
    <text evidence="2">The sequence shown here is derived from an EMBL/GenBank/DDBJ whole genome shotgun (WGS) entry which is preliminary data.</text>
</comment>
<gene>
    <name evidence="2" type="ORF">DVH24_032533</name>
</gene>
<evidence type="ECO:0000313" key="2">
    <source>
        <dbReference type="EMBL" id="RXH90176.1"/>
    </source>
</evidence>
<dbReference type="AlphaFoldDB" id="A0A498J4P6"/>
<protein>
    <submittedName>
        <fullName evidence="2">Uncharacterized protein</fullName>
    </submittedName>
</protein>
<accession>A0A498J4P6</accession>
<proteinExistence type="predicted"/>
<feature type="compositionally biased region" description="Basic and acidic residues" evidence="1">
    <location>
        <begin position="129"/>
        <end position="140"/>
    </location>
</feature>
<dbReference type="EMBL" id="RDQH01000335">
    <property type="protein sequence ID" value="RXH90176.1"/>
    <property type="molecule type" value="Genomic_DNA"/>
</dbReference>
<dbReference type="Proteomes" id="UP000290289">
    <property type="component" value="Chromosome 9"/>
</dbReference>
<feature type="region of interest" description="Disordered" evidence="1">
    <location>
        <begin position="111"/>
        <end position="140"/>
    </location>
</feature>